<gene>
    <name evidence="2" type="ORF">GYMLUDRAFT_244622</name>
</gene>
<dbReference type="Proteomes" id="UP000053593">
    <property type="component" value="Unassembled WGS sequence"/>
</dbReference>
<evidence type="ECO:0008006" key="4">
    <source>
        <dbReference type="Google" id="ProtNLM"/>
    </source>
</evidence>
<reference evidence="2 3" key="1">
    <citation type="submission" date="2014-04" db="EMBL/GenBank/DDBJ databases">
        <title>Evolutionary Origins and Diversification of the Mycorrhizal Mutualists.</title>
        <authorList>
            <consortium name="DOE Joint Genome Institute"/>
            <consortium name="Mycorrhizal Genomics Consortium"/>
            <person name="Kohler A."/>
            <person name="Kuo A."/>
            <person name="Nagy L.G."/>
            <person name="Floudas D."/>
            <person name="Copeland A."/>
            <person name="Barry K.W."/>
            <person name="Cichocki N."/>
            <person name="Veneault-Fourrey C."/>
            <person name="LaButti K."/>
            <person name="Lindquist E.A."/>
            <person name="Lipzen A."/>
            <person name="Lundell T."/>
            <person name="Morin E."/>
            <person name="Murat C."/>
            <person name="Riley R."/>
            <person name="Ohm R."/>
            <person name="Sun H."/>
            <person name="Tunlid A."/>
            <person name="Henrissat B."/>
            <person name="Grigoriev I.V."/>
            <person name="Hibbett D.S."/>
            <person name="Martin F."/>
        </authorList>
    </citation>
    <scope>NUCLEOTIDE SEQUENCE [LARGE SCALE GENOMIC DNA]</scope>
    <source>
        <strain evidence="2 3">FD-317 M1</strain>
    </source>
</reference>
<evidence type="ECO:0000313" key="2">
    <source>
        <dbReference type="EMBL" id="KIK60186.1"/>
    </source>
</evidence>
<dbReference type="SUPFAM" id="SSF52540">
    <property type="entry name" value="P-loop containing nucleoside triphosphate hydrolases"/>
    <property type="match status" value="1"/>
</dbReference>
<dbReference type="PANTHER" id="PTHR35205:SF1">
    <property type="entry name" value="ZU5 DOMAIN-CONTAINING PROTEIN"/>
    <property type="match status" value="1"/>
</dbReference>
<dbReference type="InterPro" id="IPR027417">
    <property type="entry name" value="P-loop_NTPase"/>
</dbReference>
<dbReference type="EMBL" id="KN834776">
    <property type="protein sequence ID" value="KIK60186.1"/>
    <property type="molecule type" value="Genomic_DNA"/>
</dbReference>
<dbReference type="AlphaFoldDB" id="A0A0D0BX01"/>
<name>A0A0D0BX01_9AGAR</name>
<dbReference type="HOGENOM" id="CLU_057553_0_0_1"/>
<organism evidence="2 3">
    <name type="scientific">Collybiopsis luxurians FD-317 M1</name>
    <dbReference type="NCBI Taxonomy" id="944289"/>
    <lineage>
        <taxon>Eukaryota</taxon>
        <taxon>Fungi</taxon>
        <taxon>Dikarya</taxon>
        <taxon>Basidiomycota</taxon>
        <taxon>Agaricomycotina</taxon>
        <taxon>Agaricomycetes</taxon>
        <taxon>Agaricomycetidae</taxon>
        <taxon>Agaricales</taxon>
        <taxon>Marasmiineae</taxon>
        <taxon>Omphalotaceae</taxon>
        <taxon>Collybiopsis</taxon>
        <taxon>Collybiopsis luxurians</taxon>
    </lineage>
</organism>
<protein>
    <recommendedName>
        <fullName evidence="4">NB-ARC domain-containing protein</fullName>
    </recommendedName>
</protein>
<dbReference type="Gene3D" id="3.40.50.300">
    <property type="entry name" value="P-loop containing nucleotide triphosphate hydrolases"/>
    <property type="match status" value="1"/>
</dbReference>
<evidence type="ECO:0000256" key="1">
    <source>
        <dbReference type="SAM" id="MobiDB-lite"/>
    </source>
</evidence>
<dbReference type="OrthoDB" id="4487085at2759"/>
<evidence type="ECO:0000313" key="3">
    <source>
        <dbReference type="Proteomes" id="UP000053593"/>
    </source>
</evidence>
<dbReference type="PANTHER" id="PTHR35205">
    <property type="entry name" value="NB-ARC AND TPR DOMAIN PROTEIN"/>
    <property type="match status" value="1"/>
</dbReference>
<accession>A0A0D0BX01</accession>
<feature type="region of interest" description="Disordered" evidence="1">
    <location>
        <begin position="1"/>
        <end position="41"/>
    </location>
</feature>
<keyword evidence="3" id="KW-1185">Reference proteome</keyword>
<proteinExistence type="predicted"/>
<sequence length="401" mass="44313">MAQKKESSWRKFLQFSSGDKKSKHKGPGIAVTPQHAEQSTVPTNSSFSGAFFSGAQHVHVSGGEFYHIQGNQNITNVLNTGRGVIERASKVLVCPTPSQYFVGREDIISQITKVFSPPVVTLYSSKKEEIEDFIRNNMKWCTVINLDASSVNALQKAFTEKVKGPQDISENSVLVFENGNPSLGLQDRLPGWACAPIVITSYNQDMAKKVCGEGFEIPNSTNWTKIKELAKAVKSKLQSKQHVVTIVAAGGTGKTQVILNFVADNFERFSNVWFFDASSDATLVEDFKKLANTIGVGESVESVKGFLASTQENWLCIFDNADDREVVLKNYIPACNHGNIIVTSRFREMAQVGLPENHIDLGDLDRDSAVKLLLKHAHVDPSKDDYDLAHVHIFKQAQHVD</sequence>